<protein>
    <submittedName>
        <fullName evidence="1">PAAR domain-containing protein</fullName>
    </submittedName>
</protein>
<organism evidence="1 2">
    <name type="scientific">Burkholderia vietnamiensis</name>
    <dbReference type="NCBI Taxonomy" id="60552"/>
    <lineage>
        <taxon>Bacteria</taxon>
        <taxon>Pseudomonadati</taxon>
        <taxon>Pseudomonadota</taxon>
        <taxon>Betaproteobacteria</taxon>
        <taxon>Burkholderiales</taxon>
        <taxon>Burkholderiaceae</taxon>
        <taxon>Burkholderia</taxon>
        <taxon>Burkholderia cepacia complex</taxon>
    </lineage>
</organism>
<evidence type="ECO:0000313" key="1">
    <source>
        <dbReference type="EMBL" id="MDN7796532.1"/>
    </source>
</evidence>
<comment type="caution">
    <text evidence="1">The sequence shown here is derived from an EMBL/GenBank/DDBJ whole genome shotgun (WGS) entry which is preliminary data.</text>
</comment>
<reference evidence="1" key="1">
    <citation type="submission" date="2023-07" db="EMBL/GenBank/DDBJ databases">
        <title>A collection of bacterial strains from the Burkholderia cepacia Research Laboratory and Repository.</title>
        <authorList>
            <person name="Lipuma J."/>
            <person name="Spilker T."/>
            <person name="Caverly L."/>
        </authorList>
    </citation>
    <scope>NUCLEOTIDE SEQUENCE</scope>
    <source>
        <strain evidence="1">AU44268</strain>
    </source>
</reference>
<dbReference type="RefSeq" id="WP_059603567.1">
    <property type="nucleotide sequence ID" value="NZ_BGKC01000004.1"/>
</dbReference>
<sequence>MMEQLVAKGDITTTGGYVVGGSSSQYDEKGRTFARDGDQATCGNCKGLFEIRGGAATWMDEGKYLVKDLDWVLCPCRKNRVRASARCTFYISDGGGGKGEAGVTASTSAFTNSVDQSYDEQVRIIDEAGAPIRHIPYFITDADGNDYQGMTDDHGLCPRVYTNGRQSLNISVGMKALEQWKS</sequence>
<dbReference type="AlphaFoldDB" id="A0AAW7T2T9"/>
<dbReference type="CDD" id="cd14744">
    <property type="entry name" value="PAAR_CT_2"/>
    <property type="match status" value="1"/>
</dbReference>
<accession>A0AAW7T2T9</accession>
<dbReference type="Proteomes" id="UP001171620">
    <property type="component" value="Unassembled WGS sequence"/>
</dbReference>
<proteinExistence type="predicted"/>
<dbReference type="EMBL" id="JAUJRV010000011">
    <property type="protein sequence ID" value="MDN7796532.1"/>
    <property type="molecule type" value="Genomic_DNA"/>
</dbReference>
<evidence type="ECO:0000313" key="2">
    <source>
        <dbReference type="Proteomes" id="UP001171620"/>
    </source>
</evidence>
<dbReference type="Pfam" id="PF05488">
    <property type="entry name" value="PAAR_motif"/>
    <property type="match status" value="1"/>
</dbReference>
<gene>
    <name evidence="1" type="ORF">QZM33_16485</name>
</gene>
<dbReference type="InterPro" id="IPR008727">
    <property type="entry name" value="PAAR_motif"/>
</dbReference>
<name>A0AAW7T2T9_BURVI</name>